<reference evidence="1" key="1">
    <citation type="journal article" date="2014" name="Nat. Genet.">
        <title>Genome and transcriptome of the porcine whipworm Trichuris suis.</title>
        <authorList>
            <person name="Jex A.R."/>
            <person name="Nejsum P."/>
            <person name="Schwarz E.M."/>
            <person name="Hu L."/>
            <person name="Young N.D."/>
            <person name="Hall R.S."/>
            <person name="Korhonen P.K."/>
            <person name="Liao S."/>
            <person name="Thamsborg S."/>
            <person name="Xia J."/>
            <person name="Xu P."/>
            <person name="Wang S."/>
            <person name="Scheerlinck J.P."/>
            <person name="Hofmann A."/>
            <person name="Sternberg P.W."/>
            <person name="Wang J."/>
            <person name="Gasser R.B."/>
        </authorList>
    </citation>
    <scope>NUCLEOTIDE SEQUENCE [LARGE SCALE GENOMIC DNA]</scope>
    <source>
        <strain evidence="1">DCEP-RM93F</strain>
    </source>
</reference>
<name>A0A085MWX9_9BILA</name>
<dbReference type="AlphaFoldDB" id="A0A085MWX9"/>
<evidence type="ECO:0000313" key="1">
    <source>
        <dbReference type="EMBL" id="KFD61725.1"/>
    </source>
</evidence>
<sequence length="121" mass="13905">MIIADDQVVQLASTREQWQKEFSQLVNDHADAVRELTRVRQAARSWLKGASMELYEIFIGMGRRFVEATKHAETPRTAFTSYASREMRNIKMREGELFSNTELPYAVGYACLTIEESSPCH</sequence>
<protein>
    <submittedName>
        <fullName evidence="1">Uncharacterized protein</fullName>
    </submittedName>
</protein>
<organism evidence="1">
    <name type="scientific">Trichuris suis</name>
    <name type="common">pig whipworm</name>
    <dbReference type="NCBI Taxonomy" id="68888"/>
    <lineage>
        <taxon>Eukaryota</taxon>
        <taxon>Metazoa</taxon>
        <taxon>Ecdysozoa</taxon>
        <taxon>Nematoda</taxon>
        <taxon>Enoplea</taxon>
        <taxon>Dorylaimia</taxon>
        <taxon>Trichinellida</taxon>
        <taxon>Trichuridae</taxon>
        <taxon>Trichuris</taxon>
    </lineage>
</organism>
<dbReference type="EMBL" id="KL367614">
    <property type="protein sequence ID" value="KFD61725.1"/>
    <property type="molecule type" value="Genomic_DNA"/>
</dbReference>
<proteinExistence type="predicted"/>
<accession>A0A085MWX9</accession>
<dbReference type="Proteomes" id="UP000030758">
    <property type="component" value="Unassembled WGS sequence"/>
</dbReference>
<gene>
    <name evidence="1" type="ORF">M514_26126</name>
</gene>